<dbReference type="SMART" id="SM00400">
    <property type="entry name" value="ZnF_CHCC"/>
    <property type="match status" value="1"/>
</dbReference>
<dbReference type="GO" id="GO:0008270">
    <property type="term" value="F:zinc ion binding"/>
    <property type="evidence" value="ECO:0007669"/>
    <property type="project" value="UniProtKB-UniRule"/>
</dbReference>
<evidence type="ECO:0000256" key="10">
    <source>
        <dbReference type="ARBA" id="ARBA00023125"/>
    </source>
</evidence>
<name>A0A931F944_9FIRM</name>
<dbReference type="PROSITE" id="PS50880">
    <property type="entry name" value="TOPRIM"/>
    <property type="match status" value="1"/>
</dbReference>
<feature type="zinc finger region" description="CHC2-type" evidence="12 14">
    <location>
        <begin position="39"/>
        <end position="63"/>
    </location>
</feature>
<dbReference type="InterPro" id="IPR006171">
    <property type="entry name" value="TOPRIM_dom"/>
</dbReference>
<comment type="subunit">
    <text evidence="12">Monomer. Interacts with DnaB.</text>
</comment>
<dbReference type="GO" id="GO:0006269">
    <property type="term" value="P:DNA replication, synthesis of primer"/>
    <property type="evidence" value="ECO:0007669"/>
    <property type="project" value="UniProtKB-UniRule"/>
</dbReference>
<comment type="domain">
    <text evidence="12">Contains an N-terminal zinc-binding domain, a central core domain that contains the primase activity, and a C-terminal DnaB-binding domain.</text>
</comment>
<feature type="compositionally biased region" description="Basic residues" evidence="15">
    <location>
        <begin position="432"/>
        <end position="441"/>
    </location>
</feature>
<dbReference type="Gene3D" id="3.40.1360.10">
    <property type="match status" value="1"/>
</dbReference>
<dbReference type="EC" id="2.7.7.101" evidence="12"/>
<keyword evidence="10 12" id="KW-0238">DNA-binding</keyword>
<organism evidence="17 18">
    <name type="scientific">Halonatronomonas betaini</name>
    <dbReference type="NCBI Taxonomy" id="2778430"/>
    <lineage>
        <taxon>Bacteria</taxon>
        <taxon>Bacillati</taxon>
        <taxon>Bacillota</taxon>
        <taxon>Clostridia</taxon>
        <taxon>Halanaerobiales</taxon>
        <taxon>Halarsenatibacteraceae</taxon>
        <taxon>Halonatronomonas</taxon>
    </lineage>
</organism>
<keyword evidence="6 12" id="KW-0479">Metal-binding</keyword>
<reference evidence="17" key="1">
    <citation type="submission" date="2020-11" db="EMBL/GenBank/DDBJ databases">
        <title>Halonatronomonas betainensis gen. nov., sp. nov. a novel haloalkaliphilic representative of the family Halanaerobiacae capable of betaine degradation.</title>
        <authorList>
            <person name="Boltyanskaya Y."/>
            <person name="Kevbrin V."/>
            <person name="Detkova E."/>
            <person name="Grouzdev D.S."/>
            <person name="Koziaeva V."/>
            <person name="Zhilina T."/>
        </authorList>
    </citation>
    <scope>NUCLEOTIDE SEQUENCE</scope>
    <source>
        <strain evidence="17">Z-7014</strain>
    </source>
</reference>
<dbReference type="InterPro" id="IPR034151">
    <property type="entry name" value="TOPRIM_DnaG_bac"/>
</dbReference>
<dbReference type="SMART" id="SM00493">
    <property type="entry name" value="TOPRIM"/>
    <property type="match status" value="1"/>
</dbReference>
<dbReference type="PANTHER" id="PTHR30313:SF2">
    <property type="entry name" value="DNA PRIMASE"/>
    <property type="match status" value="1"/>
</dbReference>
<keyword evidence="18" id="KW-1185">Reference proteome</keyword>
<dbReference type="FunFam" id="3.90.980.10:FF:000001">
    <property type="entry name" value="DNA primase"/>
    <property type="match status" value="1"/>
</dbReference>
<dbReference type="InterPro" id="IPR036977">
    <property type="entry name" value="DNA_primase_Znf_CHC2"/>
</dbReference>
<dbReference type="InterPro" id="IPR037068">
    <property type="entry name" value="DNA_primase_core_N_sf"/>
</dbReference>
<evidence type="ECO:0000256" key="5">
    <source>
        <dbReference type="ARBA" id="ARBA00022705"/>
    </source>
</evidence>
<evidence type="ECO:0000256" key="3">
    <source>
        <dbReference type="ARBA" id="ARBA00022679"/>
    </source>
</evidence>
<dbReference type="GO" id="GO:1990077">
    <property type="term" value="C:primosome complex"/>
    <property type="evidence" value="ECO:0007669"/>
    <property type="project" value="UniProtKB-KW"/>
</dbReference>
<comment type="caution">
    <text evidence="17">The sequence shown here is derived from an EMBL/GenBank/DDBJ whole genome shotgun (WGS) entry which is preliminary data.</text>
</comment>
<dbReference type="InterPro" id="IPR006295">
    <property type="entry name" value="DNA_primase_DnaG"/>
</dbReference>
<dbReference type="RefSeq" id="WP_270452780.1">
    <property type="nucleotide sequence ID" value="NZ_JADPIE010000001.1"/>
</dbReference>
<dbReference type="GO" id="GO:0000428">
    <property type="term" value="C:DNA-directed RNA polymerase complex"/>
    <property type="evidence" value="ECO:0007669"/>
    <property type="project" value="UniProtKB-KW"/>
</dbReference>
<evidence type="ECO:0000256" key="13">
    <source>
        <dbReference type="PIRNR" id="PIRNR002811"/>
    </source>
</evidence>
<evidence type="ECO:0000256" key="1">
    <source>
        <dbReference type="ARBA" id="ARBA00022478"/>
    </source>
</evidence>
<keyword evidence="11 12" id="KW-0804">Transcription</keyword>
<comment type="function">
    <text evidence="12 13">RNA polymerase that catalyzes the synthesis of short RNA molecules used as primers for DNA polymerase during DNA replication.</text>
</comment>
<dbReference type="NCBIfam" id="TIGR01391">
    <property type="entry name" value="dnaG"/>
    <property type="match status" value="1"/>
</dbReference>
<evidence type="ECO:0000313" key="18">
    <source>
        <dbReference type="Proteomes" id="UP000621436"/>
    </source>
</evidence>
<comment type="catalytic activity">
    <reaction evidence="12">
        <text>ssDNA + n NTP = ssDNA/pppN(pN)n-1 hybrid + (n-1) diphosphate.</text>
        <dbReference type="EC" id="2.7.7.101"/>
    </reaction>
</comment>
<dbReference type="InterPro" id="IPR013264">
    <property type="entry name" value="DNAG_N"/>
</dbReference>
<evidence type="ECO:0000256" key="11">
    <source>
        <dbReference type="ARBA" id="ARBA00023163"/>
    </source>
</evidence>
<keyword evidence="4 12" id="KW-0548">Nucleotidyltransferase</keyword>
<comment type="similarity">
    <text evidence="12 13">Belongs to the DnaG primase family.</text>
</comment>
<feature type="region of interest" description="Disordered" evidence="15">
    <location>
        <begin position="432"/>
        <end position="452"/>
    </location>
</feature>
<dbReference type="InterPro" id="IPR030846">
    <property type="entry name" value="DnaG_bac"/>
</dbReference>
<accession>A0A931F944</accession>
<evidence type="ECO:0000256" key="12">
    <source>
        <dbReference type="HAMAP-Rule" id="MF_00974"/>
    </source>
</evidence>
<dbReference type="Proteomes" id="UP000621436">
    <property type="component" value="Unassembled WGS sequence"/>
</dbReference>
<dbReference type="SUPFAM" id="SSF57783">
    <property type="entry name" value="Zinc beta-ribbon"/>
    <property type="match status" value="1"/>
</dbReference>
<feature type="compositionally biased region" description="Basic and acidic residues" evidence="15">
    <location>
        <begin position="442"/>
        <end position="452"/>
    </location>
</feature>
<feature type="domain" description="Toprim" evidence="16">
    <location>
        <begin position="258"/>
        <end position="337"/>
    </location>
</feature>
<dbReference type="Pfam" id="PF13155">
    <property type="entry name" value="Toprim_2"/>
    <property type="match status" value="1"/>
</dbReference>
<dbReference type="FunFam" id="3.90.580.10:FF:000001">
    <property type="entry name" value="DNA primase"/>
    <property type="match status" value="1"/>
</dbReference>
<dbReference type="Pfam" id="PF01807">
    <property type="entry name" value="Zn_ribbon_DnaG"/>
    <property type="match status" value="1"/>
</dbReference>
<dbReference type="Pfam" id="PF10410">
    <property type="entry name" value="DnaB_bind"/>
    <property type="match status" value="1"/>
</dbReference>
<keyword evidence="3 12" id="KW-0808">Transferase</keyword>
<comment type="cofactor">
    <cofactor evidence="12 13 14">
        <name>Zn(2+)</name>
        <dbReference type="ChEBI" id="CHEBI:29105"/>
    </cofactor>
    <text evidence="12 13 14">Binds 1 zinc ion per monomer.</text>
</comment>
<dbReference type="Pfam" id="PF08275">
    <property type="entry name" value="DNAG_N"/>
    <property type="match status" value="1"/>
</dbReference>
<keyword evidence="5 12" id="KW-0235">DNA replication</keyword>
<dbReference type="HAMAP" id="MF_00974">
    <property type="entry name" value="DNA_primase_DnaG"/>
    <property type="match status" value="1"/>
</dbReference>
<sequence>MASISRDIINQIKAEIDIVELIGEYVDLSSSGKNYVALCPFHQENTPSFTVNPNKQFYYCFGCGAGGDSINFIQEIDNLSFQESVLTLAERAGIEVDIKGGIDKEKMKLREAIFSANNLASKFYNYLLLNNDIASKAKEYLNDRGFNEEDIKKFNLGYAPDSWRGLYNFLSDKGFNQEVLIKSGLVVAGKNNSYYDRFRDRVIFPIYNVRSEVIGFGGRVIDPEDFPKYLNSPESPVFSKKKLLYGLNISKEGIQDKNEAVIVEGYTDVLTAHKFGLTNFVASLGTALTREQANLLKRYCDKVYIAYDADTAGDKATLRGLEILRQAGLDVAIIELPQDLDPDDYIKNKGSDAFIELESKAPDLIEYRIDLIMEKYQDQSANSRLKAAQAGVDFLATIKDELTQDAYAKVLAEKTEIGYEEIKNKMQKVKKEKKKSKRWKQKNREEKKKTDQDINDSEWQVLAYMLQDQEYRELGIDKLNPAYFSDDTAEIARQLWEDIEITATEVISVLPEEKRDNLARYFLAKDRLPSKNGFKNLIKEVITGNIEDEISNILHELRNSNDRNYINDLLLYYKRLLRLERRDV</sequence>
<evidence type="ECO:0000256" key="2">
    <source>
        <dbReference type="ARBA" id="ARBA00022515"/>
    </source>
</evidence>
<dbReference type="InterPro" id="IPR019475">
    <property type="entry name" value="DNA_primase_DnaB-bd"/>
</dbReference>
<protein>
    <recommendedName>
        <fullName evidence="12 13">DNA primase</fullName>
        <ecNumber evidence="12">2.7.7.101</ecNumber>
    </recommendedName>
</protein>
<dbReference type="GO" id="GO:0003899">
    <property type="term" value="F:DNA-directed RNA polymerase activity"/>
    <property type="evidence" value="ECO:0007669"/>
    <property type="project" value="UniProtKB-UniRule"/>
</dbReference>
<evidence type="ECO:0000256" key="4">
    <source>
        <dbReference type="ARBA" id="ARBA00022695"/>
    </source>
</evidence>
<dbReference type="AlphaFoldDB" id="A0A931F944"/>
<proteinExistence type="inferred from homology"/>
<dbReference type="FunFam" id="3.40.1360.10:FF:000002">
    <property type="entry name" value="DNA primase"/>
    <property type="match status" value="1"/>
</dbReference>
<evidence type="ECO:0000256" key="8">
    <source>
        <dbReference type="ARBA" id="ARBA00022833"/>
    </source>
</evidence>
<evidence type="ECO:0000313" key="17">
    <source>
        <dbReference type="EMBL" id="MBF8436034.1"/>
    </source>
</evidence>
<evidence type="ECO:0000256" key="15">
    <source>
        <dbReference type="SAM" id="MobiDB-lite"/>
    </source>
</evidence>
<evidence type="ECO:0000256" key="14">
    <source>
        <dbReference type="PIRSR" id="PIRSR002811-1"/>
    </source>
</evidence>
<evidence type="ECO:0000256" key="7">
    <source>
        <dbReference type="ARBA" id="ARBA00022771"/>
    </source>
</evidence>
<dbReference type="CDD" id="cd03364">
    <property type="entry name" value="TOPRIM_DnaG_primases"/>
    <property type="match status" value="1"/>
</dbReference>
<dbReference type="Gene3D" id="3.90.980.10">
    <property type="entry name" value="DNA primase, catalytic core, N-terminal domain"/>
    <property type="match status" value="1"/>
</dbReference>
<dbReference type="Gene3D" id="3.90.580.10">
    <property type="entry name" value="Zinc finger, CHC2-type domain"/>
    <property type="match status" value="1"/>
</dbReference>
<keyword evidence="8 12" id="KW-0862">Zinc</keyword>
<dbReference type="InterPro" id="IPR002694">
    <property type="entry name" value="Znf_CHC2"/>
</dbReference>
<evidence type="ECO:0000259" key="16">
    <source>
        <dbReference type="PROSITE" id="PS50880"/>
    </source>
</evidence>
<evidence type="ECO:0000256" key="9">
    <source>
        <dbReference type="ARBA" id="ARBA00022842"/>
    </source>
</evidence>
<gene>
    <name evidence="12" type="primary">dnaG</name>
    <name evidence="17" type="ORF">I0Q91_02980</name>
</gene>
<keyword evidence="2 12" id="KW-0639">Primosome</keyword>
<dbReference type="EMBL" id="JADPIE010000001">
    <property type="protein sequence ID" value="MBF8436034.1"/>
    <property type="molecule type" value="Genomic_DNA"/>
</dbReference>
<keyword evidence="7 12" id="KW-0863">Zinc-finger</keyword>
<dbReference type="SUPFAM" id="SSF56731">
    <property type="entry name" value="DNA primase core"/>
    <property type="match status" value="1"/>
</dbReference>
<keyword evidence="9" id="KW-0460">Magnesium</keyword>
<dbReference type="InterPro" id="IPR050219">
    <property type="entry name" value="DnaG_primase"/>
</dbReference>
<evidence type="ECO:0000256" key="6">
    <source>
        <dbReference type="ARBA" id="ARBA00022723"/>
    </source>
</evidence>
<dbReference type="PIRSF" id="PIRSF002811">
    <property type="entry name" value="DnaG"/>
    <property type="match status" value="1"/>
</dbReference>
<dbReference type="PANTHER" id="PTHR30313">
    <property type="entry name" value="DNA PRIMASE"/>
    <property type="match status" value="1"/>
</dbReference>
<dbReference type="GO" id="GO:0003677">
    <property type="term" value="F:DNA binding"/>
    <property type="evidence" value="ECO:0007669"/>
    <property type="project" value="UniProtKB-KW"/>
</dbReference>
<keyword evidence="1 12" id="KW-0240">DNA-directed RNA polymerase</keyword>
<dbReference type="GO" id="GO:0005737">
    <property type="term" value="C:cytoplasm"/>
    <property type="evidence" value="ECO:0007669"/>
    <property type="project" value="TreeGrafter"/>
</dbReference>